<proteinExistence type="predicted"/>
<reference evidence="1 2" key="1">
    <citation type="submission" date="2018-11" db="EMBL/GenBank/DDBJ databases">
        <authorList>
            <person name="Zhou Z."/>
            <person name="Wang G."/>
        </authorList>
    </citation>
    <scope>NUCLEOTIDE SEQUENCE [LARGE SCALE GENOMIC DNA]</scope>
    <source>
        <strain evidence="1 2">KCTC52004</strain>
    </source>
</reference>
<evidence type="ECO:0000313" key="2">
    <source>
        <dbReference type="Proteomes" id="UP000271925"/>
    </source>
</evidence>
<organism evidence="1 2">
    <name type="scientific">Larkinella rosea</name>
    <dbReference type="NCBI Taxonomy" id="2025312"/>
    <lineage>
        <taxon>Bacteria</taxon>
        <taxon>Pseudomonadati</taxon>
        <taxon>Bacteroidota</taxon>
        <taxon>Cytophagia</taxon>
        <taxon>Cytophagales</taxon>
        <taxon>Spirosomataceae</taxon>
        <taxon>Larkinella</taxon>
    </lineage>
</organism>
<accession>A0A3P1BC16</accession>
<dbReference type="RefSeq" id="WP_124878429.1">
    <property type="nucleotide sequence ID" value="NZ_RQJO01000015.1"/>
</dbReference>
<evidence type="ECO:0000313" key="1">
    <source>
        <dbReference type="EMBL" id="RRA98610.1"/>
    </source>
</evidence>
<gene>
    <name evidence="1" type="ORF">EHT25_26760</name>
</gene>
<dbReference type="Proteomes" id="UP000271925">
    <property type="component" value="Unassembled WGS sequence"/>
</dbReference>
<comment type="caution">
    <text evidence="1">The sequence shown here is derived from an EMBL/GenBank/DDBJ whole genome shotgun (WGS) entry which is preliminary data.</text>
</comment>
<dbReference type="AlphaFoldDB" id="A0A3P1BC16"/>
<protein>
    <submittedName>
        <fullName evidence="1">Uncharacterized protein</fullName>
    </submittedName>
</protein>
<dbReference type="OrthoDB" id="942224at2"/>
<dbReference type="EMBL" id="RQJO01000015">
    <property type="protein sequence ID" value="RRA98610.1"/>
    <property type="molecule type" value="Genomic_DNA"/>
</dbReference>
<sequence length="215" mass="24903">MAKVTDEKHTGDVARFETDFAIDVQLGRLHAISWNDLLLDATTLTHLKKEAHRLIEHYLGYLPSDTAILPFEPYLRALIQSYRQSQLTQYDYCHQLEEHIKLIRNKDMESTYNTYVTDDKTIYKNYEETFIPFGQVAKSRLMGFLGYEPKLEHSVVAEMWLRHMIANDTIDLPDAMTSIDQKAAAMIKYREILLESGRAIADSSPLFRLTVSQQL</sequence>
<keyword evidence="2" id="KW-1185">Reference proteome</keyword>
<name>A0A3P1BC16_9BACT</name>